<sequence length="199" mass="22591">MHTMEGKKGEILANGDFATGNFDGWRVVGDPTRIHMTQQEGGNVAVFSPALTPEESTKLEQIWVIPQAGGEYGVSFDFRVSDEHGAPIEGIYRHFHCSFWLHPHRESEQGLWLILNATAVPYWRTRSHRLTYEAQFSKKMQFYVYDPGGDGDGIPRPDNAPENTMIVNVPDPIQLSEEHELVPGVVHIAFRNFRAFKIR</sequence>
<dbReference type="Gene3D" id="2.60.120.260">
    <property type="entry name" value="Galactose-binding domain-like"/>
    <property type="match status" value="1"/>
</dbReference>
<organism evidence="1 2">
    <name type="scientific">Pandoraea anapnoica</name>
    <dbReference type="NCBI Taxonomy" id="2508301"/>
    <lineage>
        <taxon>Bacteria</taxon>
        <taxon>Pseudomonadati</taxon>
        <taxon>Pseudomonadota</taxon>
        <taxon>Betaproteobacteria</taxon>
        <taxon>Burkholderiales</taxon>
        <taxon>Burkholderiaceae</taxon>
        <taxon>Pandoraea</taxon>
    </lineage>
</organism>
<reference evidence="1 2" key="1">
    <citation type="submission" date="2019-08" db="EMBL/GenBank/DDBJ databases">
        <authorList>
            <person name="Peeters C."/>
        </authorList>
    </citation>
    <scope>NUCLEOTIDE SEQUENCE [LARGE SCALE GENOMIC DNA]</scope>
    <source>
        <strain evidence="1 2">LMG 31117</strain>
    </source>
</reference>
<proteinExistence type="predicted"/>
<dbReference type="AlphaFoldDB" id="A0A5E5ABL6"/>
<dbReference type="OrthoDB" id="8945736at2"/>
<evidence type="ECO:0000313" key="2">
    <source>
        <dbReference type="Proteomes" id="UP000383122"/>
    </source>
</evidence>
<dbReference type="Proteomes" id="UP000383122">
    <property type="component" value="Unassembled WGS sequence"/>
</dbReference>
<protein>
    <submittedName>
        <fullName evidence="1">Uncharacterized protein</fullName>
    </submittedName>
</protein>
<name>A0A5E5ABL6_9BURK</name>
<dbReference type="EMBL" id="CABPSP010000012">
    <property type="protein sequence ID" value="VVE71021.1"/>
    <property type="molecule type" value="Genomic_DNA"/>
</dbReference>
<gene>
    <name evidence="1" type="ORF">PAN31117_03897</name>
</gene>
<evidence type="ECO:0000313" key="1">
    <source>
        <dbReference type="EMBL" id="VVE71021.1"/>
    </source>
</evidence>
<accession>A0A5E5ABL6</accession>
<keyword evidence="2" id="KW-1185">Reference proteome</keyword>
<dbReference type="RefSeq" id="WP_150739625.1">
    <property type="nucleotide sequence ID" value="NZ_CABPSP010000012.1"/>
</dbReference>